<keyword evidence="2" id="KW-1185">Reference proteome</keyword>
<evidence type="ECO:0000313" key="1">
    <source>
        <dbReference type="EMBL" id="EEF25886.1"/>
    </source>
</evidence>
<dbReference type="InParanoid" id="B9TE31"/>
<name>B9TE31_RICCO</name>
<accession>B9TE31</accession>
<dbReference type="AlphaFoldDB" id="B9TE31"/>
<sequence length="168" mass="18719">MSEQRRDLGHDVGRKPRLRKAGVYPTMTFRRTLCPHCRTKLDPGQRIHSHCIAGYAEAEGAKAERKRQKQARAAARVEKAETRRRKEAIKTIPDLIKEAQVAFNAFIRERDRAKPCICCGLPLGAGEVGGAFDCGHYRSTGSASHLRFDERNAHAQRKVCTAGVLAVL</sequence>
<protein>
    <submittedName>
        <fullName evidence="1">Protein ninG, putative</fullName>
    </submittedName>
</protein>
<dbReference type="InterPro" id="IPR008713">
    <property type="entry name" value="Phage_lambda_NinG"/>
</dbReference>
<dbReference type="eggNOG" id="ENOG502SYWC">
    <property type="taxonomic scope" value="Eukaryota"/>
</dbReference>
<evidence type="ECO:0000313" key="2">
    <source>
        <dbReference type="Proteomes" id="UP000008311"/>
    </source>
</evidence>
<organism evidence="1 2">
    <name type="scientific">Ricinus communis</name>
    <name type="common">Castor bean</name>
    <dbReference type="NCBI Taxonomy" id="3988"/>
    <lineage>
        <taxon>Eukaryota</taxon>
        <taxon>Viridiplantae</taxon>
        <taxon>Streptophyta</taxon>
        <taxon>Embryophyta</taxon>
        <taxon>Tracheophyta</taxon>
        <taxon>Spermatophyta</taxon>
        <taxon>Magnoliopsida</taxon>
        <taxon>eudicotyledons</taxon>
        <taxon>Gunneridae</taxon>
        <taxon>Pentapetalae</taxon>
        <taxon>rosids</taxon>
        <taxon>fabids</taxon>
        <taxon>Malpighiales</taxon>
        <taxon>Euphorbiaceae</taxon>
        <taxon>Acalyphoideae</taxon>
        <taxon>Acalypheae</taxon>
        <taxon>Ricinus</taxon>
    </lineage>
</organism>
<dbReference type="Pfam" id="PF05766">
    <property type="entry name" value="NinG"/>
    <property type="match status" value="1"/>
</dbReference>
<reference evidence="2" key="1">
    <citation type="journal article" date="2010" name="Nat. Biotechnol.">
        <title>Draft genome sequence of the oilseed species Ricinus communis.</title>
        <authorList>
            <person name="Chan A.P."/>
            <person name="Crabtree J."/>
            <person name="Zhao Q."/>
            <person name="Lorenzi H."/>
            <person name="Orvis J."/>
            <person name="Puiu D."/>
            <person name="Melake-Berhan A."/>
            <person name="Jones K.M."/>
            <person name="Redman J."/>
            <person name="Chen G."/>
            <person name="Cahoon E.B."/>
            <person name="Gedil M."/>
            <person name="Stanke M."/>
            <person name="Haas B.J."/>
            <person name="Wortman J.R."/>
            <person name="Fraser-Liggett C.M."/>
            <person name="Ravel J."/>
            <person name="Rabinowicz P.D."/>
        </authorList>
    </citation>
    <scope>NUCLEOTIDE SEQUENCE [LARGE SCALE GENOMIC DNA]</scope>
    <source>
        <strain evidence="2">cv. Hale</strain>
    </source>
</reference>
<dbReference type="EMBL" id="EQ978685">
    <property type="protein sequence ID" value="EEF25886.1"/>
    <property type="molecule type" value="Genomic_DNA"/>
</dbReference>
<proteinExistence type="predicted"/>
<gene>
    <name evidence="1" type="ORF">RCOM_1858810</name>
</gene>
<dbReference type="Proteomes" id="UP000008311">
    <property type="component" value="Unassembled WGS sequence"/>
</dbReference>